<sequence length="260" mass="30089">MVAEEYLNKPVVQESNDYMLQDLDQEAEETLSLCDLVESSNWNNNDFSRSNEEYQYQSASSDDAQDFFEFFSEDFTASLASANYPKDNIIFCGKLIPYKEEAAVRPEQTQKTQKNKRNRIFPWKSNSMKMSRSTSSKAQQHAIRSRSCKALSQENGYQKYDFPVKEVTTRVTSVKPRWYLLAFGYGRFPSEMKLRDIKNRQSRRTPATMFQSDDAGGDTVRRSGKRSPWKGIWTLLKILGCKSQQANAVVRASFDRIRHV</sequence>
<reference evidence="2 3" key="1">
    <citation type="submission" date="2024-05" db="EMBL/GenBank/DDBJ databases">
        <title>Haplotype-resolved chromosome-level genome assembly of Huyou (Citrus changshanensis).</title>
        <authorList>
            <person name="Miao C."/>
            <person name="Chen W."/>
            <person name="Wu Y."/>
            <person name="Wang L."/>
            <person name="Zhao S."/>
            <person name="Grierson D."/>
            <person name="Xu C."/>
            <person name="Chen K."/>
        </authorList>
    </citation>
    <scope>NUCLEOTIDE SEQUENCE [LARGE SCALE GENOMIC DNA]</scope>
    <source>
        <strain evidence="2">01-14</strain>
        <tissue evidence="2">Leaf</tissue>
    </source>
</reference>
<dbReference type="PANTHER" id="PTHR34130">
    <property type="entry name" value="OS08G0243800 PROTEIN"/>
    <property type="match status" value="1"/>
</dbReference>
<dbReference type="EMBL" id="JBCGBO010000007">
    <property type="protein sequence ID" value="KAK9187049.1"/>
    <property type="molecule type" value="Genomic_DNA"/>
</dbReference>
<dbReference type="Proteomes" id="UP001428341">
    <property type="component" value="Unassembled WGS sequence"/>
</dbReference>
<keyword evidence="3" id="KW-1185">Reference proteome</keyword>
<gene>
    <name evidence="2" type="ORF">WN944_018439</name>
</gene>
<comment type="caution">
    <text evidence="2">The sequence shown here is derived from an EMBL/GenBank/DDBJ whole genome shotgun (WGS) entry which is preliminary data.</text>
</comment>
<evidence type="ECO:0000313" key="3">
    <source>
        <dbReference type="Proteomes" id="UP001428341"/>
    </source>
</evidence>
<evidence type="ECO:0000313" key="2">
    <source>
        <dbReference type="EMBL" id="KAK9187049.1"/>
    </source>
</evidence>
<accession>A0AAP0LZU0</accession>
<evidence type="ECO:0000256" key="1">
    <source>
        <dbReference type="SAM" id="MobiDB-lite"/>
    </source>
</evidence>
<dbReference type="AlphaFoldDB" id="A0AAP0LZU0"/>
<protein>
    <submittedName>
        <fullName evidence="2">Uncharacterized protein</fullName>
    </submittedName>
</protein>
<organism evidence="2 3">
    <name type="scientific">Citrus x changshan-huyou</name>
    <dbReference type="NCBI Taxonomy" id="2935761"/>
    <lineage>
        <taxon>Eukaryota</taxon>
        <taxon>Viridiplantae</taxon>
        <taxon>Streptophyta</taxon>
        <taxon>Embryophyta</taxon>
        <taxon>Tracheophyta</taxon>
        <taxon>Spermatophyta</taxon>
        <taxon>Magnoliopsida</taxon>
        <taxon>eudicotyledons</taxon>
        <taxon>Gunneridae</taxon>
        <taxon>Pentapetalae</taxon>
        <taxon>rosids</taxon>
        <taxon>malvids</taxon>
        <taxon>Sapindales</taxon>
        <taxon>Rutaceae</taxon>
        <taxon>Aurantioideae</taxon>
        <taxon>Citrus</taxon>
    </lineage>
</organism>
<proteinExistence type="predicted"/>
<name>A0AAP0LZU0_9ROSI</name>
<dbReference type="PANTHER" id="PTHR34130:SF5">
    <property type="entry name" value="OS08G0243800 PROTEIN"/>
    <property type="match status" value="1"/>
</dbReference>
<feature type="region of interest" description="Disordered" evidence="1">
    <location>
        <begin position="200"/>
        <end position="225"/>
    </location>
</feature>